<comment type="caution">
    <text evidence="5">The sequence shown here is derived from an EMBL/GenBank/DDBJ whole genome shotgun (WGS) entry which is preliminary data.</text>
</comment>
<keyword evidence="3" id="KW-0611">Plant defense</keyword>
<evidence type="ECO:0000256" key="2">
    <source>
        <dbReference type="ARBA" id="ARBA00022741"/>
    </source>
</evidence>
<dbReference type="GO" id="GO:0006952">
    <property type="term" value="P:defense response"/>
    <property type="evidence" value="ECO:0007669"/>
    <property type="project" value="UniProtKB-KW"/>
</dbReference>
<organism evidence="5 6">
    <name type="scientific">Nelumbo nucifera</name>
    <name type="common">Sacred lotus</name>
    <dbReference type="NCBI Taxonomy" id="4432"/>
    <lineage>
        <taxon>Eukaryota</taxon>
        <taxon>Viridiplantae</taxon>
        <taxon>Streptophyta</taxon>
        <taxon>Embryophyta</taxon>
        <taxon>Tracheophyta</taxon>
        <taxon>Spermatophyta</taxon>
        <taxon>Magnoliopsida</taxon>
        <taxon>Proteales</taxon>
        <taxon>Nelumbonaceae</taxon>
        <taxon>Nelumbo</taxon>
    </lineage>
</organism>
<dbReference type="Proteomes" id="UP000607653">
    <property type="component" value="Unassembled WGS sequence"/>
</dbReference>
<dbReference type="InterPro" id="IPR041118">
    <property type="entry name" value="Rx_N"/>
</dbReference>
<keyword evidence="6" id="KW-1185">Reference proteome</keyword>
<evidence type="ECO:0000313" key="6">
    <source>
        <dbReference type="Proteomes" id="UP000607653"/>
    </source>
</evidence>
<gene>
    <name evidence="5" type="ORF">HUJ06_005219</name>
</gene>
<dbReference type="Pfam" id="PF18052">
    <property type="entry name" value="Rx_N"/>
    <property type="match status" value="1"/>
</dbReference>
<protein>
    <recommendedName>
        <fullName evidence="4">Disease resistance N-terminal domain-containing protein</fullName>
    </recommendedName>
</protein>
<dbReference type="EMBL" id="DUZY01000004">
    <property type="protein sequence ID" value="DAD34579.1"/>
    <property type="molecule type" value="Genomic_DNA"/>
</dbReference>
<evidence type="ECO:0000259" key="4">
    <source>
        <dbReference type="Pfam" id="PF18052"/>
    </source>
</evidence>
<name>A0A822YT32_NELNU</name>
<evidence type="ECO:0000313" key="5">
    <source>
        <dbReference type="EMBL" id="DAD34579.1"/>
    </source>
</evidence>
<evidence type="ECO:0000256" key="3">
    <source>
        <dbReference type="ARBA" id="ARBA00022821"/>
    </source>
</evidence>
<accession>A0A822YT32</accession>
<keyword evidence="1" id="KW-0677">Repeat</keyword>
<dbReference type="AlphaFoldDB" id="A0A822YT32"/>
<keyword evidence="2" id="KW-0547">Nucleotide-binding</keyword>
<sequence length="97" mass="11119">MAEAVATVVTEGIIDKLLSLVADEINLAWGFKAELRKLQNILEKIQIVVKEAETMQVKNENVKDWLMNLRDGAYEADDILDEYATEVLRRKIEIRLC</sequence>
<proteinExistence type="predicted"/>
<reference evidence="5 6" key="1">
    <citation type="journal article" date="2020" name="Mol. Biol. Evol.">
        <title>Distinct Expression and Methylation Patterns for Genes with Different Fates following a Single Whole-Genome Duplication in Flowering Plants.</title>
        <authorList>
            <person name="Shi T."/>
            <person name="Rahmani R.S."/>
            <person name="Gugger P.F."/>
            <person name="Wang M."/>
            <person name="Li H."/>
            <person name="Zhang Y."/>
            <person name="Li Z."/>
            <person name="Wang Q."/>
            <person name="Van de Peer Y."/>
            <person name="Marchal K."/>
            <person name="Chen J."/>
        </authorList>
    </citation>
    <scope>NUCLEOTIDE SEQUENCE [LARGE SCALE GENOMIC DNA]</scope>
    <source>
        <tissue evidence="5">Leaf</tissue>
    </source>
</reference>
<dbReference type="GO" id="GO:0000166">
    <property type="term" value="F:nucleotide binding"/>
    <property type="evidence" value="ECO:0007669"/>
    <property type="project" value="UniProtKB-KW"/>
</dbReference>
<feature type="domain" description="Disease resistance N-terminal" evidence="4">
    <location>
        <begin position="13"/>
        <end position="91"/>
    </location>
</feature>
<dbReference type="Gene3D" id="1.20.5.4130">
    <property type="match status" value="1"/>
</dbReference>
<evidence type="ECO:0000256" key="1">
    <source>
        <dbReference type="ARBA" id="ARBA00022737"/>
    </source>
</evidence>